<sequence>MWAEDDLYPGVPCLQSYSVPVNGKKYRMYHGTSQYAAQQIMASGFRPSPNGMLGRGVYLSRDLNKASRYPLNLPEHERVVIRVLVNVGRVKKIDYQGHPLQKTWHDHGYDTAWCPPDCGMVPSGLEEDCVWDPCRIQIVDVIYPQVQNMWGGNGSTFLQGNTNPVSGQVYTMYHGTSMEAAKKIRKEGFRQSVVGMLGRGVYLSRDLEKARRYPLNLQAYQRVVLKVKVSVGKVKKIDCQGHPLQSTWHDHGRSSLRVRSNNRGANMWAEDDLGPGAPPCLQSYTAPEQDKVYIMYHGTNLLAALKILQEGFNPSSNGMLGRGVYLSRDLQKASRYPLNVPETYRVIVRVKVNVGRVKKIDCQGHPLQKTWHDHGYDTAWCPPNCGMVPSGLEEDCVWDPRRITVIDLIHPMLGEQNPCVIL</sequence>
<evidence type="ECO:0000259" key="2">
    <source>
        <dbReference type="Pfam" id="PF00644"/>
    </source>
</evidence>
<comment type="caution">
    <text evidence="3">The sequence shown here is derived from an EMBL/GenBank/DDBJ whole genome shotgun (WGS) entry which is preliminary data.</text>
</comment>
<accession>A0AA88TC91</accession>
<dbReference type="PANTHER" id="PTHR36542:SF2">
    <property type="entry name" value="GIG2-LIKE PROTEIN DRED-RELATED"/>
    <property type="match status" value="1"/>
</dbReference>
<dbReference type="GO" id="GO:0003950">
    <property type="term" value="F:NAD+ poly-ADP-ribosyltransferase activity"/>
    <property type="evidence" value="ECO:0007669"/>
    <property type="project" value="InterPro"/>
</dbReference>
<name>A0AA88TC91_9TELE</name>
<dbReference type="Pfam" id="PF00644">
    <property type="entry name" value="PARP"/>
    <property type="match status" value="2"/>
</dbReference>
<dbReference type="Proteomes" id="UP001187343">
    <property type="component" value="Unassembled WGS sequence"/>
</dbReference>
<evidence type="ECO:0000256" key="1">
    <source>
        <dbReference type="ARBA" id="ARBA00024347"/>
    </source>
</evidence>
<dbReference type="AlphaFoldDB" id="A0AA88TC91"/>
<dbReference type="EMBL" id="JAUYZG010000022">
    <property type="protein sequence ID" value="KAK2872687.1"/>
    <property type="molecule type" value="Genomic_DNA"/>
</dbReference>
<proteinExistence type="inferred from homology"/>
<dbReference type="FunFam" id="3.90.175.10:FF:000001">
    <property type="entry name" value="Grass carp reovirus (GCRV)-induced gene 2e"/>
    <property type="match status" value="2"/>
</dbReference>
<feature type="domain" description="PARP catalytic" evidence="2">
    <location>
        <begin position="166"/>
        <end position="239"/>
    </location>
</feature>
<comment type="similarity">
    <text evidence="1">Belongs to the ARTD/PARP family.</text>
</comment>
<dbReference type="Gene3D" id="3.90.175.10">
    <property type="entry name" value="Diphtheria Toxin, domain 1"/>
    <property type="match status" value="3"/>
</dbReference>
<dbReference type="PANTHER" id="PTHR36542">
    <property type="entry name" value="GIG2-LIKE PROTEIN DRED-RELATED"/>
    <property type="match status" value="1"/>
</dbReference>
<evidence type="ECO:0000313" key="3">
    <source>
        <dbReference type="EMBL" id="KAK2872687.1"/>
    </source>
</evidence>
<reference evidence="3" key="1">
    <citation type="submission" date="2023-08" db="EMBL/GenBank/DDBJ databases">
        <title>Chromosome-level Genome Assembly of mud carp (Cirrhinus molitorella).</title>
        <authorList>
            <person name="Liu H."/>
        </authorList>
    </citation>
    <scope>NUCLEOTIDE SEQUENCE</scope>
    <source>
        <strain evidence="3">Prfri</strain>
        <tissue evidence="3">Muscle</tissue>
    </source>
</reference>
<organism evidence="3 4">
    <name type="scientific">Cirrhinus molitorella</name>
    <name type="common">mud carp</name>
    <dbReference type="NCBI Taxonomy" id="172907"/>
    <lineage>
        <taxon>Eukaryota</taxon>
        <taxon>Metazoa</taxon>
        <taxon>Chordata</taxon>
        <taxon>Craniata</taxon>
        <taxon>Vertebrata</taxon>
        <taxon>Euteleostomi</taxon>
        <taxon>Actinopterygii</taxon>
        <taxon>Neopterygii</taxon>
        <taxon>Teleostei</taxon>
        <taxon>Ostariophysi</taxon>
        <taxon>Cypriniformes</taxon>
        <taxon>Cyprinidae</taxon>
        <taxon>Labeoninae</taxon>
        <taxon>Labeonini</taxon>
        <taxon>Cirrhinus</taxon>
    </lineage>
</organism>
<feature type="domain" description="PARP catalytic" evidence="2">
    <location>
        <begin position="289"/>
        <end position="360"/>
    </location>
</feature>
<dbReference type="SUPFAM" id="SSF56399">
    <property type="entry name" value="ADP-ribosylation"/>
    <property type="match status" value="3"/>
</dbReference>
<gene>
    <name evidence="3" type="ORF">Q8A67_022584</name>
</gene>
<keyword evidence="4" id="KW-1185">Reference proteome</keyword>
<evidence type="ECO:0000313" key="4">
    <source>
        <dbReference type="Proteomes" id="UP001187343"/>
    </source>
</evidence>
<dbReference type="GO" id="GO:0005737">
    <property type="term" value="C:cytoplasm"/>
    <property type="evidence" value="ECO:0007669"/>
    <property type="project" value="TreeGrafter"/>
</dbReference>
<dbReference type="InterPro" id="IPR012317">
    <property type="entry name" value="Poly(ADP-ribose)pol_cat_dom"/>
</dbReference>
<protein>
    <recommendedName>
        <fullName evidence="2">PARP catalytic domain-containing protein</fullName>
    </recommendedName>
</protein>